<dbReference type="Gene3D" id="2.40.50.140">
    <property type="entry name" value="Nucleic acid-binding proteins"/>
    <property type="match status" value="4"/>
</dbReference>
<dbReference type="EMBL" id="MFQZ01000010">
    <property type="protein sequence ID" value="OGH87471.1"/>
    <property type="molecule type" value="Genomic_DNA"/>
</dbReference>
<protein>
    <recommendedName>
        <fullName evidence="6">S1 motif domain-containing protein</fullName>
    </recommendedName>
</protein>
<gene>
    <name evidence="7" type="ORF">A3J93_02975</name>
</gene>
<keyword evidence="3" id="KW-0687">Ribonucleoprotein</keyword>
<dbReference type="PANTHER" id="PTHR10724:SF7">
    <property type="entry name" value="SMALL RIBOSOMAL SUBUNIT PROTEIN BS1C"/>
    <property type="match status" value="1"/>
</dbReference>
<keyword evidence="2" id="KW-0689">Ribosomal protein</keyword>
<comment type="similarity">
    <text evidence="1">Belongs to the bacterial ribosomal protein bS1 family.</text>
</comment>
<dbReference type="PANTHER" id="PTHR10724">
    <property type="entry name" value="30S RIBOSOMAL PROTEIN S1"/>
    <property type="match status" value="1"/>
</dbReference>
<reference evidence="7 8" key="1">
    <citation type="journal article" date="2016" name="Nat. Commun.">
        <title>Thousands of microbial genomes shed light on interconnected biogeochemical processes in an aquifer system.</title>
        <authorList>
            <person name="Anantharaman K."/>
            <person name="Brown C.T."/>
            <person name="Hug L.A."/>
            <person name="Sharon I."/>
            <person name="Castelle C.J."/>
            <person name="Probst A.J."/>
            <person name="Thomas B.C."/>
            <person name="Singh A."/>
            <person name="Wilkins M.J."/>
            <person name="Karaoz U."/>
            <person name="Brodie E.L."/>
            <person name="Williams K.H."/>
            <person name="Hubbard S.S."/>
            <person name="Banfield J.F."/>
        </authorList>
    </citation>
    <scope>NUCLEOTIDE SEQUENCE [LARGE SCALE GENOMIC DNA]</scope>
</reference>
<dbReference type="PROSITE" id="PS50126">
    <property type="entry name" value="S1"/>
    <property type="match status" value="4"/>
</dbReference>
<feature type="region of interest" description="Disordered" evidence="5">
    <location>
        <begin position="363"/>
        <end position="402"/>
    </location>
</feature>
<dbReference type="Proteomes" id="UP000177907">
    <property type="component" value="Unassembled WGS sequence"/>
</dbReference>
<dbReference type="PRINTS" id="PR00681">
    <property type="entry name" value="RIBOSOMALS1"/>
</dbReference>
<feature type="domain" description="S1 motif" evidence="6">
    <location>
        <begin position="208"/>
        <end position="275"/>
    </location>
</feature>
<evidence type="ECO:0000256" key="4">
    <source>
        <dbReference type="ARBA" id="ARBA00025604"/>
    </source>
</evidence>
<dbReference type="STRING" id="1798704.A3J93_02975"/>
<name>A0A1F6NUB3_9BACT</name>
<dbReference type="InterPro" id="IPR012340">
    <property type="entry name" value="NA-bd_OB-fold"/>
</dbReference>
<dbReference type="GO" id="GO:0003735">
    <property type="term" value="F:structural constituent of ribosome"/>
    <property type="evidence" value="ECO:0007669"/>
    <property type="project" value="TreeGrafter"/>
</dbReference>
<dbReference type="InterPro" id="IPR035104">
    <property type="entry name" value="Ribosomal_protein_S1-like"/>
</dbReference>
<feature type="domain" description="S1 motif" evidence="6">
    <location>
        <begin position="292"/>
        <end position="361"/>
    </location>
</feature>
<dbReference type="SMART" id="SM00316">
    <property type="entry name" value="S1"/>
    <property type="match status" value="4"/>
</dbReference>
<dbReference type="InterPro" id="IPR003029">
    <property type="entry name" value="S1_domain"/>
</dbReference>
<feature type="domain" description="S1 motif" evidence="6">
    <location>
        <begin position="28"/>
        <end position="95"/>
    </location>
</feature>
<evidence type="ECO:0000256" key="1">
    <source>
        <dbReference type="ARBA" id="ARBA00006767"/>
    </source>
</evidence>
<evidence type="ECO:0000256" key="3">
    <source>
        <dbReference type="ARBA" id="ARBA00023274"/>
    </source>
</evidence>
<dbReference type="CDD" id="cd05688">
    <property type="entry name" value="S1_RPS1_repeat_ec3"/>
    <property type="match status" value="1"/>
</dbReference>
<evidence type="ECO:0000313" key="8">
    <source>
        <dbReference type="Proteomes" id="UP000177907"/>
    </source>
</evidence>
<dbReference type="CDD" id="cd04465">
    <property type="entry name" value="S1_RPS1_repeat_ec2_hs2"/>
    <property type="match status" value="1"/>
</dbReference>
<feature type="compositionally biased region" description="Basic and acidic residues" evidence="5">
    <location>
        <begin position="374"/>
        <end position="402"/>
    </location>
</feature>
<comment type="function">
    <text evidence="4">Binds mRNA; thus facilitating recognition of the initiation point. It is needed to translate mRNA with a short Shine-Dalgarno (SD) purine-rich sequence.</text>
</comment>
<dbReference type="Pfam" id="PF00575">
    <property type="entry name" value="S1"/>
    <property type="match status" value="3"/>
</dbReference>
<dbReference type="SUPFAM" id="SSF50249">
    <property type="entry name" value="Nucleic acid-binding proteins"/>
    <property type="match status" value="4"/>
</dbReference>
<evidence type="ECO:0000259" key="6">
    <source>
        <dbReference type="PROSITE" id="PS50126"/>
    </source>
</evidence>
<evidence type="ECO:0000256" key="2">
    <source>
        <dbReference type="ARBA" id="ARBA00022980"/>
    </source>
</evidence>
<feature type="domain" description="S1 motif" evidence="6">
    <location>
        <begin position="113"/>
        <end position="191"/>
    </location>
</feature>
<sequence length="402" mass="44351">MTLSDKTSVKPDFKTLLQDNPINFPKVGDLVKGKVLSVDKGEIHVDIEGLTTGVVRGAELFAESREHANLKVGDEVEATVTEMENENGELELSFRIAGFQRAWDAVKKWMKDGLTIKAKITGANKGGLMMQVEALAGFMPVSQLSPENYPRVAGGDKNRIFEKLQELIGTDMEVKVIDADEKDEKLIVSARAVWEDSQKAVLDSYKVGDTVDGEVSALTSFGAFLKFGEGLEGLVHISEIAWQRIEHPRDLLKVGDRVKAKIIQLDKSKIYLSLKRLVDDPWKQVAEKYKVGDKVKGKIIKIEAFGLMVALDQNIHGLAHVSELSDAPLANVADKFKINQEVEFEIVNIEAIEHRLGLRVAGVKGKAPKAPKAKKGEKSEKAEETPEAKAETKSELEEKKAE</sequence>
<dbReference type="GO" id="GO:0003729">
    <property type="term" value="F:mRNA binding"/>
    <property type="evidence" value="ECO:0007669"/>
    <property type="project" value="TreeGrafter"/>
</dbReference>
<organism evidence="7 8">
    <name type="scientific">Candidatus Magasanikbacteria bacterium RIFOXYC2_FULL_42_28</name>
    <dbReference type="NCBI Taxonomy" id="1798704"/>
    <lineage>
        <taxon>Bacteria</taxon>
        <taxon>Candidatus Magasanikiibacteriota</taxon>
    </lineage>
</organism>
<evidence type="ECO:0000256" key="5">
    <source>
        <dbReference type="SAM" id="MobiDB-lite"/>
    </source>
</evidence>
<comment type="caution">
    <text evidence="7">The sequence shown here is derived from an EMBL/GenBank/DDBJ whole genome shotgun (WGS) entry which is preliminary data.</text>
</comment>
<dbReference type="InterPro" id="IPR050437">
    <property type="entry name" value="Ribos_protein_bS1-like"/>
</dbReference>
<dbReference type="FunFam" id="2.40.50.140:FF:000103">
    <property type="entry name" value="protein RRP5 homolog"/>
    <property type="match status" value="1"/>
</dbReference>
<proteinExistence type="inferred from homology"/>
<dbReference type="AlphaFoldDB" id="A0A1F6NUB3"/>
<dbReference type="GO" id="GO:0006412">
    <property type="term" value="P:translation"/>
    <property type="evidence" value="ECO:0007669"/>
    <property type="project" value="TreeGrafter"/>
</dbReference>
<evidence type="ECO:0000313" key="7">
    <source>
        <dbReference type="EMBL" id="OGH87471.1"/>
    </source>
</evidence>
<accession>A0A1F6NUB3</accession>